<dbReference type="InterPro" id="IPR036866">
    <property type="entry name" value="RibonucZ/Hydroxyglut_hydro"/>
</dbReference>
<dbReference type="SMART" id="SM00849">
    <property type="entry name" value="Lactamase_B"/>
    <property type="match status" value="1"/>
</dbReference>
<protein>
    <submittedName>
        <fullName evidence="2">Phosphoribosyl 1,2-cyclic phosphate phosphodiesterase</fullName>
    </submittedName>
</protein>
<organism evidence="2 3">
    <name type="scientific">Pseudarcicella hirudinis</name>
    <dbReference type="NCBI Taxonomy" id="1079859"/>
    <lineage>
        <taxon>Bacteria</taxon>
        <taxon>Pseudomonadati</taxon>
        <taxon>Bacteroidota</taxon>
        <taxon>Cytophagia</taxon>
        <taxon>Cytophagales</taxon>
        <taxon>Flectobacillaceae</taxon>
        <taxon>Pseudarcicella</taxon>
    </lineage>
</organism>
<evidence type="ECO:0000259" key="1">
    <source>
        <dbReference type="SMART" id="SM00849"/>
    </source>
</evidence>
<gene>
    <name evidence="2" type="ORF">SAMN04515674_11944</name>
</gene>
<evidence type="ECO:0000313" key="3">
    <source>
        <dbReference type="Proteomes" id="UP000199306"/>
    </source>
</evidence>
<dbReference type="PANTHER" id="PTHR42663">
    <property type="entry name" value="HYDROLASE C777.06C-RELATED-RELATED"/>
    <property type="match status" value="1"/>
</dbReference>
<dbReference type="Pfam" id="PF12706">
    <property type="entry name" value="Lactamase_B_2"/>
    <property type="match status" value="1"/>
</dbReference>
<dbReference type="Proteomes" id="UP000199306">
    <property type="component" value="Unassembled WGS sequence"/>
</dbReference>
<dbReference type="Gene3D" id="3.60.15.10">
    <property type="entry name" value="Ribonuclease Z/Hydroxyacylglutathione hydrolase-like"/>
    <property type="match status" value="1"/>
</dbReference>
<dbReference type="STRING" id="1079859.SAMN04515674_11944"/>
<feature type="domain" description="Metallo-beta-lactamase" evidence="1">
    <location>
        <begin position="54"/>
        <end position="243"/>
    </location>
</feature>
<evidence type="ECO:0000313" key="2">
    <source>
        <dbReference type="EMBL" id="SFQ44339.1"/>
    </source>
</evidence>
<sequence>MAGFSSGHDKTCRLQVIRYYMKITFLGTGTSQGVPVIACGCEVCRSLDFRDKRLRVSVHLEVDGKSFVIDTGPDFRQQMLRERINHLDAVVFTHEHKDHTAGLDDVRAYNFFQKKDMPIYGRPSVLEQIRQEFHYAFAEVKYPGIPQIKLHEIDDQPFEIEGVRFIPVNVMHFKLPVFGFRVGDFTYITDANYISDTEIEKIKGSKIVVLNALRRESHISHFTLSEAIEVLNKIQPEVAYLTHLSHQMGLHAEVENELPEFIRLAYDGLNLEI</sequence>
<dbReference type="SUPFAM" id="SSF56281">
    <property type="entry name" value="Metallo-hydrolase/oxidoreductase"/>
    <property type="match status" value="1"/>
</dbReference>
<dbReference type="PANTHER" id="PTHR42663:SF6">
    <property type="entry name" value="HYDROLASE C777.06C-RELATED"/>
    <property type="match status" value="1"/>
</dbReference>
<name>A0A1I5YJF7_9BACT</name>
<keyword evidence="3" id="KW-1185">Reference proteome</keyword>
<dbReference type="InterPro" id="IPR001279">
    <property type="entry name" value="Metallo-B-lactamas"/>
</dbReference>
<reference evidence="2 3" key="1">
    <citation type="submission" date="2016-10" db="EMBL/GenBank/DDBJ databases">
        <authorList>
            <person name="de Groot N.N."/>
        </authorList>
    </citation>
    <scope>NUCLEOTIDE SEQUENCE [LARGE SCALE GENOMIC DNA]</scope>
    <source>
        <strain evidence="3">E92,LMG 26720,CCM 7988</strain>
    </source>
</reference>
<accession>A0A1I5YJF7</accession>
<dbReference type="CDD" id="cd16279">
    <property type="entry name" value="metallo-hydrolase-like_MBL-fold"/>
    <property type="match status" value="1"/>
</dbReference>
<dbReference type="AlphaFoldDB" id="A0A1I5YJF7"/>
<dbReference type="EMBL" id="FOXH01000019">
    <property type="protein sequence ID" value="SFQ44339.1"/>
    <property type="molecule type" value="Genomic_DNA"/>
</dbReference>
<proteinExistence type="predicted"/>